<dbReference type="InterPro" id="IPR003439">
    <property type="entry name" value="ABC_transporter-like_ATP-bd"/>
</dbReference>
<dbReference type="EMBL" id="DWZH01000087">
    <property type="protein sequence ID" value="HJB11032.1"/>
    <property type="molecule type" value="Genomic_DNA"/>
</dbReference>
<evidence type="ECO:0000259" key="8">
    <source>
        <dbReference type="PROSITE" id="PS50893"/>
    </source>
</evidence>
<keyword evidence="4" id="KW-0067">ATP-binding</keyword>
<proteinExistence type="predicted"/>
<evidence type="ECO:0000313" key="11">
    <source>
        <dbReference type="Proteomes" id="UP000823823"/>
    </source>
</evidence>
<keyword evidence="5 7" id="KW-1133">Transmembrane helix</keyword>
<dbReference type="InterPro" id="IPR039421">
    <property type="entry name" value="Type_1_exporter"/>
</dbReference>
<reference evidence="10" key="2">
    <citation type="submission" date="2021-04" db="EMBL/GenBank/DDBJ databases">
        <authorList>
            <person name="Gilroy R."/>
        </authorList>
    </citation>
    <scope>NUCLEOTIDE SEQUENCE</scope>
    <source>
        <strain evidence="10">ChiHjej13B12-24818</strain>
    </source>
</reference>
<feature type="domain" description="ABC transmembrane type-1" evidence="9">
    <location>
        <begin position="22"/>
        <end position="305"/>
    </location>
</feature>
<dbReference type="SUPFAM" id="SSF90123">
    <property type="entry name" value="ABC transporter transmembrane region"/>
    <property type="match status" value="1"/>
</dbReference>
<name>A0A9D2RQK0_9MICO</name>
<dbReference type="PANTHER" id="PTHR24221:SF654">
    <property type="entry name" value="ATP-BINDING CASSETTE SUB-FAMILY B MEMBER 6"/>
    <property type="match status" value="1"/>
</dbReference>
<dbReference type="Gene3D" id="3.40.50.300">
    <property type="entry name" value="P-loop containing nucleotide triphosphate hydrolases"/>
    <property type="match status" value="1"/>
</dbReference>
<evidence type="ECO:0000256" key="1">
    <source>
        <dbReference type="ARBA" id="ARBA00004651"/>
    </source>
</evidence>
<dbReference type="Gene3D" id="1.20.1560.10">
    <property type="entry name" value="ABC transporter type 1, transmembrane domain"/>
    <property type="match status" value="1"/>
</dbReference>
<dbReference type="GO" id="GO:0034040">
    <property type="term" value="F:ATPase-coupled lipid transmembrane transporter activity"/>
    <property type="evidence" value="ECO:0007669"/>
    <property type="project" value="TreeGrafter"/>
</dbReference>
<dbReference type="InterPro" id="IPR027417">
    <property type="entry name" value="P-loop_NTPase"/>
</dbReference>
<comment type="subcellular location">
    <subcellularLocation>
        <location evidence="1">Cell membrane</location>
        <topology evidence="1">Multi-pass membrane protein</topology>
    </subcellularLocation>
</comment>
<dbReference type="InterPro" id="IPR014223">
    <property type="entry name" value="ABC_CydC/D"/>
</dbReference>
<feature type="transmembrane region" description="Helical" evidence="7">
    <location>
        <begin position="248"/>
        <end position="270"/>
    </location>
</feature>
<dbReference type="Pfam" id="PF00005">
    <property type="entry name" value="ABC_tran"/>
    <property type="match status" value="1"/>
</dbReference>
<evidence type="ECO:0000256" key="6">
    <source>
        <dbReference type="ARBA" id="ARBA00023136"/>
    </source>
</evidence>
<dbReference type="GO" id="GO:0045454">
    <property type="term" value="P:cell redox homeostasis"/>
    <property type="evidence" value="ECO:0007669"/>
    <property type="project" value="InterPro"/>
</dbReference>
<feature type="transmembrane region" description="Helical" evidence="7">
    <location>
        <begin position="58"/>
        <end position="75"/>
    </location>
</feature>
<dbReference type="PROSITE" id="PS50893">
    <property type="entry name" value="ABC_TRANSPORTER_2"/>
    <property type="match status" value="1"/>
</dbReference>
<evidence type="ECO:0000313" key="10">
    <source>
        <dbReference type="EMBL" id="HJB11032.1"/>
    </source>
</evidence>
<reference evidence="10" key="1">
    <citation type="journal article" date="2021" name="PeerJ">
        <title>Extensive microbial diversity within the chicken gut microbiome revealed by metagenomics and culture.</title>
        <authorList>
            <person name="Gilroy R."/>
            <person name="Ravi A."/>
            <person name="Getino M."/>
            <person name="Pursley I."/>
            <person name="Horton D.L."/>
            <person name="Alikhan N.F."/>
            <person name="Baker D."/>
            <person name="Gharbi K."/>
            <person name="Hall N."/>
            <person name="Watson M."/>
            <person name="Adriaenssens E.M."/>
            <person name="Foster-Nyarko E."/>
            <person name="Jarju S."/>
            <person name="Secka A."/>
            <person name="Antonio M."/>
            <person name="Oren A."/>
            <person name="Chaudhuri R.R."/>
            <person name="La Ragione R."/>
            <person name="Hildebrand F."/>
            <person name="Pallen M.J."/>
        </authorList>
    </citation>
    <scope>NUCLEOTIDE SEQUENCE</scope>
    <source>
        <strain evidence="10">ChiHjej13B12-24818</strain>
    </source>
</reference>
<protein>
    <submittedName>
        <fullName evidence="10">Thiol reductant ABC exporter subunit CydC</fullName>
    </submittedName>
</protein>
<dbReference type="GO" id="GO:0140359">
    <property type="term" value="F:ABC-type transporter activity"/>
    <property type="evidence" value="ECO:0007669"/>
    <property type="project" value="InterPro"/>
</dbReference>
<dbReference type="PROSITE" id="PS50929">
    <property type="entry name" value="ABC_TM1F"/>
    <property type="match status" value="1"/>
</dbReference>
<dbReference type="GO" id="GO:0005886">
    <property type="term" value="C:plasma membrane"/>
    <property type="evidence" value="ECO:0007669"/>
    <property type="project" value="UniProtKB-SubCell"/>
</dbReference>
<gene>
    <name evidence="10" type="primary">cydC</name>
    <name evidence="10" type="ORF">H9786_10980</name>
</gene>
<dbReference type="PROSITE" id="PS00211">
    <property type="entry name" value="ABC_TRANSPORTER_1"/>
    <property type="match status" value="1"/>
</dbReference>
<feature type="transmembrane region" description="Helical" evidence="7">
    <location>
        <begin position="160"/>
        <end position="181"/>
    </location>
</feature>
<evidence type="ECO:0000256" key="4">
    <source>
        <dbReference type="ARBA" id="ARBA00022840"/>
    </source>
</evidence>
<dbReference type="NCBIfam" id="TIGR02868">
    <property type="entry name" value="CydC"/>
    <property type="match status" value="1"/>
</dbReference>
<organism evidence="10 11">
    <name type="scientific">Candidatus Brachybacterium merdavium</name>
    <dbReference type="NCBI Taxonomy" id="2838513"/>
    <lineage>
        <taxon>Bacteria</taxon>
        <taxon>Bacillati</taxon>
        <taxon>Actinomycetota</taxon>
        <taxon>Actinomycetes</taxon>
        <taxon>Micrococcales</taxon>
        <taxon>Dermabacteraceae</taxon>
        <taxon>Brachybacterium</taxon>
    </lineage>
</organism>
<sequence>MSSTTALRRAERALEIPLPRLLAAVLAACATLASAFALAAVSAYLVTRAWTMPPVLDLSVAVVMVRALGISRGVFRWLDRMITHDVALRGVVSLRTNLFIALARRGDDTLTRVRRGDLLSRLGDDAQELGDHVIKAIVPGLVAVVMFVVVLATITPLSVLAALTMLAALLFAGALAPLAAYRAARLSEDAVITSRSVVAASALEILDDATSLRLDGRLDEHLVQLRGDQHEHDAAIDRAAVPSAVASAAVPLAMILAVTGSLLAAGTAWLDNGASAGQVGVLLLLPLSSFEAATALPAAASQYARSQAAAARLGEIALPPTAPGPDDPVPDAPADTAREVTIDPDRAHLRAVGLTAGWHADAPRIRDLDLDLRPGSRLAVTGASGTGKSTLLSTLAGLLDPLAGRVELDGHDLASLSGRQVRQGVVMFAEDAHVFATTVRENLRVVRADVDDAGASAALRAVGLDYWVATLPRGLDTMLGPDGTTVSGGERRRLLLARAVLRRGPVLLLDEPTEHLDTARGNALLEALLTPGDESLVPASTTVVVVTHRLEAIPEHTAVLRIGDGGHTVLEEDR</sequence>
<evidence type="ECO:0000256" key="5">
    <source>
        <dbReference type="ARBA" id="ARBA00022989"/>
    </source>
</evidence>
<dbReference type="PANTHER" id="PTHR24221">
    <property type="entry name" value="ATP-BINDING CASSETTE SUB-FAMILY B"/>
    <property type="match status" value="1"/>
</dbReference>
<evidence type="ECO:0000256" key="3">
    <source>
        <dbReference type="ARBA" id="ARBA00022741"/>
    </source>
</evidence>
<dbReference type="GO" id="GO:0016887">
    <property type="term" value="F:ATP hydrolysis activity"/>
    <property type="evidence" value="ECO:0007669"/>
    <property type="project" value="InterPro"/>
</dbReference>
<dbReference type="SUPFAM" id="SSF52540">
    <property type="entry name" value="P-loop containing nucleoside triphosphate hydrolases"/>
    <property type="match status" value="1"/>
</dbReference>
<comment type="caution">
    <text evidence="10">The sequence shown here is derived from an EMBL/GenBank/DDBJ whole genome shotgun (WGS) entry which is preliminary data.</text>
</comment>
<evidence type="ECO:0000259" key="9">
    <source>
        <dbReference type="PROSITE" id="PS50929"/>
    </source>
</evidence>
<dbReference type="Proteomes" id="UP000823823">
    <property type="component" value="Unassembled WGS sequence"/>
</dbReference>
<dbReference type="InterPro" id="IPR036640">
    <property type="entry name" value="ABC1_TM_sf"/>
</dbReference>
<keyword evidence="6 7" id="KW-0472">Membrane</keyword>
<dbReference type="SMART" id="SM00382">
    <property type="entry name" value="AAA"/>
    <property type="match status" value="1"/>
</dbReference>
<dbReference type="GO" id="GO:0034775">
    <property type="term" value="P:glutathione transmembrane transport"/>
    <property type="evidence" value="ECO:0007669"/>
    <property type="project" value="InterPro"/>
</dbReference>
<dbReference type="InterPro" id="IPR011527">
    <property type="entry name" value="ABC1_TM_dom"/>
</dbReference>
<dbReference type="InterPro" id="IPR003593">
    <property type="entry name" value="AAA+_ATPase"/>
</dbReference>
<dbReference type="Pfam" id="PF00664">
    <property type="entry name" value="ABC_membrane"/>
    <property type="match status" value="1"/>
</dbReference>
<dbReference type="InterPro" id="IPR017871">
    <property type="entry name" value="ABC_transporter-like_CS"/>
</dbReference>
<evidence type="ECO:0000256" key="2">
    <source>
        <dbReference type="ARBA" id="ARBA00022692"/>
    </source>
</evidence>
<feature type="transmembrane region" description="Helical" evidence="7">
    <location>
        <begin position="136"/>
        <end position="154"/>
    </location>
</feature>
<keyword evidence="3" id="KW-0547">Nucleotide-binding</keyword>
<feature type="transmembrane region" description="Helical" evidence="7">
    <location>
        <begin position="21"/>
        <end position="46"/>
    </location>
</feature>
<accession>A0A9D2RQK0</accession>
<dbReference type="GO" id="GO:0005524">
    <property type="term" value="F:ATP binding"/>
    <property type="evidence" value="ECO:0007669"/>
    <property type="project" value="UniProtKB-KW"/>
</dbReference>
<dbReference type="AlphaFoldDB" id="A0A9D2RQK0"/>
<evidence type="ECO:0000256" key="7">
    <source>
        <dbReference type="SAM" id="Phobius"/>
    </source>
</evidence>
<keyword evidence="2 7" id="KW-0812">Transmembrane</keyword>
<feature type="domain" description="ABC transporter" evidence="8">
    <location>
        <begin position="349"/>
        <end position="574"/>
    </location>
</feature>